<protein>
    <submittedName>
        <fullName evidence="2">Paraquat-inducible protein A</fullName>
    </submittedName>
</protein>
<evidence type="ECO:0000256" key="1">
    <source>
        <dbReference type="SAM" id="Phobius"/>
    </source>
</evidence>
<dbReference type="Pfam" id="PF04403">
    <property type="entry name" value="PqiA"/>
    <property type="match status" value="1"/>
</dbReference>
<name>A0ABR9G7N2_9GAMM</name>
<feature type="transmembrane region" description="Helical" evidence="1">
    <location>
        <begin position="60"/>
        <end position="80"/>
    </location>
</feature>
<dbReference type="EMBL" id="JACZZA010000002">
    <property type="protein sequence ID" value="MBE1160060.1"/>
    <property type="molecule type" value="Genomic_DNA"/>
</dbReference>
<organism evidence="2 3">
    <name type="scientific">Dyella acidiphila</name>
    <dbReference type="NCBI Taxonomy" id="2775866"/>
    <lineage>
        <taxon>Bacteria</taxon>
        <taxon>Pseudomonadati</taxon>
        <taxon>Pseudomonadota</taxon>
        <taxon>Gammaproteobacteria</taxon>
        <taxon>Lysobacterales</taxon>
        <taxon>Rhodanobacteraceae</taxon>
        <taxon>Dyella</taxon>
    </lineage>
</organism>
<dbReference type="Proteomes" id="UP000651010">
    <property type="component" value="Unassembled WGS sequence"/>
</dbReference>
<keyword evidence="1" id="KW-0812">Transmembrane</keyword>
<comment type="caution">
    <text evidence="2">The sequence shown here is derived from an EMBL/GenBank/DDBJ whole genome shotgun (WGS) entry which is preliminary data.</text>
</comment>
<evidence type="ECO:0000313" key="2">
    <source>
        <dbReference type="EMBL" id="MBE1160060.1"/>
    </source>
</evidence>
<gene>
    <name evidence="2" type="ORF">IGX34_06650</name>
</gene>
<feature type="transmembrane region" description="Helical" evidence="1">
    <location>
        <begin position="183"/>
        <end position="201"/>
    </location>
</feature>
<dbReference type="InterPro" id="IPR007498">
    <property type="entry name" value="PqiA-like"/>
</dbReference>
<dbReference type="RefSeq" id="WP_192554899.1">
    <property type="nucleotide sequence ID" value="NZ_JACZZA010000002.1"/>
</dbReference>
<feature type="transmembrane region" description="Helical" evidence="1">
    <location>
        <begin position="153"/>
        <end position="177"/>
    </location>
</feature>
<keyword evidence="1" id="KW-0472">Membrane</keyword>
<evidence type="ECO:0000313" key="3">
    <source>
        <dbReference type="Proteomes" id="UP000651010"/>
    </source>
</evidence>
<sequence length="217" mass="24049">MNSPITDRGQIDPALSSPLLICEHCDTVYRRRPLACGDVARCARCGAVLERHQRISLNMMLALVATVMVVFVQANLWPIITLSLNGEQIHTRLWGIIVMMWNAHSQVVAVLAAGTLFFFPLCKMLALGWLLIYARLGRRAPGFRQTMVVLHYIGPWTMSEVFVLGVLVSIVKAHLYFDVTPDAGVFAYAALAILITVFAGIDVRQLWDKIPDTEGAA</sequence>
<accession>A0ABR9G7N2</accession>
<reference evidence="2 3" key="1">
    <citation type="submission" date="2020-09" db="EMBL/GenBank/DDBJ databases">
        <title>Dyella sp. 7MK23 isolated from forest soil.</title>
        <authorList>
            <person name="Fu J."/>
        </authorList>
    </citation>
    <scope>NUCLEOTIDE SEQUENCE [LARGE SCALE GENOMIC DNA]</scope>
    <source>
        <strain evidence="2 3">7MK23</strain>
    </source>
</reference>
<proteinExistence type="predicted"/>
<keyword evidence="3" id="KW-1185">Reference proteome</keyword>
<keyword evidence="1" id="KW-1133">Transmembrane helix</keyword>
<feature type="transmembrane region" description="Helical" evidence="1">
    <location>
        <begin position="107"/>
        <end position="132"/>
    </location>
</feature>